<comment type="similarity">
    <text evidence="1">Belongs to the DNA2/NAM7 helicase family.</text>
</comment>
<dbReference type="InterPro" id="IPR027417">
    <property type="entry name" value="P-loop_NTPase"/>
</dbReference>
<protein>
    <recommendedName>
        <fullName evidence="12">DNA helicase</fullName>
    </recommendedName>
</protein>
<dbReference type="GO" id="GO:0016787">
    <property type="term" value="F:hydrolase activity"/>
    <property type="evidence" value="ECO:0007669"/>
    <property type="project" value="UniProtKB-KW"/>
</dbReference>
<dbReference type="EMBL" id="NFFZ01000004">
    <property type="protein sequence ID" value="OTI63276.1"/>
    <property type="molecule type" value="Genomic_DNA"/>
</dbReference>
<dbReference type="GO" id="GO:0005524">
    <property type="term" value="F:ATP binding"/>
    <property type="evidence" value="ECO:0007669"/>
    <property type="project" value="UniProtKB-KW"/>
</dbReference>
<gene>
    <name evidence="10" type="ORF">CAZ10_10630</name>
</gene>
<dbReference type="GO" id="GO:0043139">
    <property type="term" value="F:5'-3' DNA helicase activity"/>
    <property type="evidence" value="ECO:0007669"/>
    <property type="project" value="TreeGrafter"/>
</dbReference>
<keyword evidence="3" id="KW-0378">Hydrolase</keyword>
<dbReference type="Pfam" id="PF13086">
    <property type="entry name" value="AAA_11"/>
    <property type="match status" value="1"/>
</dbReference>
<dbReference type="InterPro" id="IPR050534">
    <property type="entry name" value="Coronavir_polyprotein_1ab"/>
</dbReference>
<evidence type="ECO:0000313" key="11">
    <source>
        <dbReference type="Proteomes" id="UP000194857"/>
    </source>
</evidence>
<evidence type="ECO:0000256" key="3">
    <source>
        <dbReference type="ARBA" id="ARBA00022801"/>
    </source>
</evidence>
<evidence type="ECO:0000259" key="8">
    <source>
        <dbReference type="Pfam" id="PF13086"/>
    </source>
</evidence>
<proteinExistence type="inferred from homology"/>
<feature type="domain" description="DNA2/NAM7 helicase-like C-terminal" evidence="9">
    <location>
        <begin position="976"/>
        <end position="1079"/>
    </location>
</feature>
<dbReference type="AlphaFoldDB" id="A0A241XSZ8"/>
<dbReference type="Gene3D" id="3.40.50.300">
    <property type="entry name" value="P-loop containing nucleotide triphosphate hydrolases"/>
    <property type="match status" value="3"/>
</dbReference>
<feature type="domain" description="DNA2/NAM7 helicase helicase" evidence="8">
    <location>
        <begin position="697"/>
        <end position="864"/>
    </location>
</feature>
<keyword evidence="4" id="KW-0347">Helicase</keyword>
<accession>A0A241XSZ8</accession>
<evidence type="ECO:0008006" key="12">
    <source>
        <dbReference type="Google" id="ProtNLM"/>
    </source>
</evidence>
<evidence type="ECO:0000256" key="5">
    <source>
        <dbReference type="ARBA" id="ARBA00022840"/>
    </source>
</evidence>
<keyword evidence="5" id="KW-0067">ATP-binding</keyword>
<dbReference type="Pfam" id="PF13087">
    <property type="entry name" value="AAA_12"/>
    <property type="match status" value="1"/>
</dbReference>
<evidence type="ECO:0000256" key="7">
    <source>
        <dbReference type="SAM" id="MobiDB-lite"/>
    </source>
</evidence>
<dbReference type="PANTHER" id="PTHR43788:SF8">
    <property type="entry name" value="DNA-BINDING PROTEIN SMUBP-2"/>
    <property type="match status" value="1"/>
</dbReference>
<dbReference type="InterPro" id="IPR041677">
    <property type="entry name" value="DNA2/NAM7_AAA_11"/>
</dbReference>
<keyword evidence="6" id="KW-0175">Coiled coil</keyword>
<dbReference type="InterPro" id="IPR041679">
    <property type="entry name" value="DNA2/NAM7-like_C"/>
</dbReference>
<evidence type="ECO:0000313" key="10">
    <source>
        <dbReference type="EMBL" id="OTI63276.1"/>
    </source>
</evidence>
<sequence>MPPHITDDKAAVIRYWHAVELLSPQTVPFPSTRERASPRDAVVHDLSRNGALVLPWSPQSRLAKMVIPQNRTWSHLVYGHCFDYRLIVDLLEQHFGADNGYRETRESIAGLYALRFTAQGKMVEDSFVLSSAAWLAGRILTGRERLSGFEDAQSTAAEIAAETLEGVVTPMALEALTAKVIAHLSLADFFSPAPSRYICRSTPVRPSAADATDDPLNSFLLDDLARVASSVAGGESSAALEAYLSLHDGTKRVDLSDDVSSGTQCGLLALGRYPTGCWPAPGDLGLVHSQQLAVNTIRDGLERGAGLLSVNGPPGTGKTTLLRDIVAAVVTNRADALARLATSSDAFLDKGTVVDADKNRGYWPLHPDLLGHEIVVASSNNGAIENVTLELPQIDKVDASWLDEYDLYADIASVVSGQPAWGLISAALGSKGRRSVFVDAFWSGVSRRKAAVDAGAAEQRQQAAGAEGRPDDEVSEQGEGAPGAGAGLLQDGHATSQGALAPRAEAAAAVGVEETATPRGMEAWLNDQRKNIPAAEKAALWKQAVQRYQDAKREADLAAQDALRITTLLRLRHDVCKELPKLQQAIADVAAGARALASDLEDREKDAGAAEALLEDALAAVAELLKRRPGFWENLLSFWRAGRRWAQEEGNARAQRELAQGRCKRIDREMQTLLEKAERQQRAYADAKAAAESAHQEARRLSSEAIALAKHYGAEHLRVFLETGAIGRGEAIELAEPWSIPGWRRARAKVFLEAMRLHQTLFQLESSRVFTNLTLAKVVLEGERYQNIPREAIRSVWGTLFMAVPVLSSTFASFARCFSTLGAGDIGWLLVDEAGQATPQAAVGALWRSRRAVMVGDPLQLEPINQVPPAALEHMRRAFGVEAHWMPHQLSAQRLADLANPIGKEIGPEGSKVWVGLPLVVHRRCDHPMFEVANRIAYSGGMVYGTSRRVPDTPPTLPSGWVQVRGTSSGNWVPSEGRSLNLLVTLLTLEGVPPESISVVTPFGDVIRQVGGGTLSKVGATSGTIHTMQGKEADVVILVLGGNADPQRPGARGWVVSKPNMLNVAVTRAKRRLYVIGDRTDWEKRRYFNQVMDLLPVVSVEAALTRMEAAQRTSEVRGRTEQDGDWQAALVLSDKLQVGRPSTS</sequence>
<comment type="caution">
    <text evidence="10">The sequence shown here is derived from an EMBL/GenBank/DDBJ whole genome shotgun (WGS) entry which is preliminary data.</text>
</comment>
<evidence type="ECO:0000256" key="4">
    <source>
        <dbReference type="ARBA" id="ARBA00022806"/>
    </source>
</evidence>
<evidence type="ECO:0000256" key="6">
    <source>
        <dbReference type="SAM" id="Coils"/>
    </source>
</evidence>
<evidence type="ECO:0000259" key="9">
    <source>
        <dbReference type="Pfam" id="PF13087"/>
    </source>
</evidence>
<dbReference type="Proteomes" id="UP000194857">
    <property type="component" value="Unassembled WGS sequence"/>
</dbReference>
<feature type="region of interest" description="Disordered" evidence="7">
    <location>
        <begin position="453"/>
        <end position="491"/>
    </location>
</feature>
<evidence type="ECO:0000256" key="1">
    <source>
        <dbReference type="ARBA" id="ARBA00007913"/>
    </source>
</evidence>
<name>A0A241XSZ8_PSEAI</name>
<reference evidence="10 11" key="1">
    <citation type="submission" date="2017-05" db="EMBL/GenBank/DDBJ databases">
        <authorList>
            <person name="Song R."/>
            <person name="Chenine A.L."/>
            <person name="Ruprecht R.M."/>
        </authorList>
    </citation>
    <scope>NUCLEOTIDE SEQUENCE [LARGE SCALE GENOMIC DNA]</scope>
    <source>
        <strain evidence="10 11">S567_C10_BS</strain>
    </source>
</reference>
<feature type="coiled-coil region" evidence="6">
    <location>
        <begin position="656"/>
        <end position="704"/>
    </location>
</feature>
<evidence type="ECO:0000256" key="2">
    <source>
        <dbReference type="ARBA" id="ARBA00022741"/>
    </source>
</evidence>
<dbReference type="SUPFAM" id="SSF52540">
    <property type="entry name" value="P-loop containing nucleoside triphosphate hydrolases"/>
    <property type="match status" value="1"/>
</dbReference>
<organism evidence="10 11">
    <name type="scientific">Pseudomonas aeruginosa</name>
    <dbReference type="NCBI Taxonomy" id="287"/>
    <lineage>
        <taxon>Bacteria</taxon>
        <taxon>Pseudomonadati</taxon>
        <taxon>Pseudomonadota</taxon>
        <taxon>Gammaproteobacteria</taxon>
        <taxon>Pseudomonadales</taxon>
        <taxon>Pseudomonadaceae</taxon>
        <taxon>Pseudomonas</taxon>
    </lineage>
</organism>
<dbReference type="PANTHER" id="PTHR43788">
    <property type="entry name" value="DNA2/NAM7 HELICASE FAMILY MEMBER"/>
    <property type="match status" value="1"/>
</dbReference>
<feature type="compositionally biased region" description="Low complexity" evidence="7">
    <location>
        <begin position="454"/>
        <end position="467"/>
    </location>
</feature>
<keyword evidence="2" id="KW-0547">Nucleotide-binding</keyword>
<dbReference type="RefSeq" id="WP_065327777.1">
    <property type="nucleotide sequence ID" value="NZ_NFFZ01000004.1"/>
</dbReference>